<dbReference type="PROSITE" id="PS51846">
    <property type="entry name" value="CNNM"/>
    <property type="match status" value="1"/>
</dbReference>
<organism evidence="10 11">
    <name type="scientific">Elaeophora elaphi</name>
    <dbReference type="NCBI Taxonomy" id="1147741"/>
    <lineage>
        <taxon>Eukaryota</taxon>
        <taxon>Metazoa</taxon>
        <taxon>Ecdysozoa</taxon>
        <taxon>Nematoda</taxon>
        <taxon>Chromadorea</taxon>
        <taxon>Rhabditida</taxon>
        <taxon>Spirurina</taxon>
        <taxon>Spiruromorpha</taxon>
        <taxon>Filarioidea</taxon>
        <taxon>Onchocercidae</taxon>
        <taxon>Elaeophora</taxon>
    </lineage>
</organism>
<dbReference type="InterPro" id="IPR044751">
    <property type="entry name" value="Ion_transp-like_CBS"/>
</dbReference>
<evidence type="ECO:0000259" key="9">
    <source>
        <dbReference type="PROSITE" id="PS51846"/>
    </source>
</evidence>
<evidence type="ECO:0000256" key="6">
    <source>
        <dbReference type="ARBA" id="ARBA00023136"/>
    </source>
</evidence>
<keyword evidence="3 7" id="KW-0812">Transmembrane</keyword>
<dbReference type="STRING" id="1147741.A0A0R3RGW9"/>
<reference evidence="11" key="1">
    <citation type="submission" date="2017-02" db="UniProtKB">
        <authorList>
            <consortium name="WormBaseParasite"/>
        </authorList>
    </citation>
    <scope>IDENTIFICATION</scope>
</reference>
<feature type="transmembrane region" description="Helical" evidence="8">
    <location>
        <begin position="241"/>
        <end position="260"/>
    </location>
</feature>
<dbReference type="Pfam" id="PF01595">
    <property type="entry name" value="CNNM"/>
    <property type="match status" value="1"/>
</dbReference>
<dbReference type="Gene3D" id="3.10.580.10">
    <property type="entry name" value="CBS-domain"/>
    <property type="match status" value="1"/>
</dbReference>
<evidence type="ECO:0000256" key="1">
    <source>
        <dbReference type="ARBA" id="ARBA00004141"/>
    </source>
</evidence>
<evidence type="ECO:0000256" key="5">
    <source>
        <dbReference type="ARBA" id="ARBA00023065"/>
    </source>
</evidence>
<keyword evidence="4 7" id="KW-1133">Transmembrane helix</keyword>
<dbReference type="GO" id="GO:0010960">
    <property type="term" value="P:magnesium ion homeostasis"/>
    <property type="evidence" value="ECO:0007669"/>
    <property type="project" value="InterPro"/>
</dbReference>
<evidence type="ECO:0000256" key="3">
    <source>
        <dbReference type="ARBA" id="ARBA00022692"/>
    </source>
</evidence>
<dbReference type="CDD" id="cd04590">
    <property type="entry name" value="CBS_pair_CorC_HlyC_assoc"/>
    <property type="match status" value="1"/>
</dbReference>
<feature type="transmembrane region" description="Helical" evidence="8">
    <location>
        <begin position="211"/>
        <end position="235"/>
    </location>
</feature>
<dbReference type="SUPFAM" id="SSF54631">
    <property type="entry name" value="CBS-domain pair"/>
    <property type="match status" value="1"/>
</dbReference>
<dbReference type="GO" id="GO:0005886">
    <property type="term" value="C:plasma membrane"/>
    <property type="evidence" value="ECO:0007669"/>
    <property type="project" value="TreeGrafter"/>
</dbReference>
<proteinExistence type="inferred from homology"/>
<dbReference type="InterPro" id="IPR045095">
    <property type="entry name" value="ACDP"/>
</dbReference>
<keyword evidence="10" id="KW-1185">Reference proteome</keyword>
<keyword evidence="6 7" id="KW-0472">Membrane</keyword>
<feature type="transmembrane region" description="Helical" evidence="8">
    <location>
        <begin position="281"/>
        <end position="305"/>
    </location>
</feature>
<dbReference type="GO" id="GO:1905941">
    <property type="term" value="P:positive regulation of gonad development"/>
    <property type="evidence" value="ECO:0007669"/>
    <property type="project" value="UniProtKB-ARBA"/>
</dbReference>
<evidence type="ECO:0000313" key="10">
    <source>
        <dbReference type="Proteomes" id="UP000050640"/>
    </source>
</evidence>
<sequence>MNEAANPILYGMRIERRLDDDYFNFVTRLSQNQEKQRLVVFGEHLSNVSRFWFSVDYTCAPEKIIHSAHLNVQIERRIDDRTLQCVVNTVSAFLPYCNGEDMGYCERLNASVTRPMQLCVEPFHLMPEPSVENMEFTQVILEETVTNLLPFCIQLTVIGMCATLSAIFSGLTTGLMALSTDDLKLIAEGSEDKKEREYASNILPLRANGNFLLCSIVLGNAICNTLVTLLISDMFESVDEYFINITLSLVIPTTIITLLGEIVPQAVCSRHALRIGSRTRYLTIFFMVLSAPISYPFSLALDWLLGKEGRDVYDRKTLRVLITMQRDLTREKLSDQMDGETTDLVLAAFDLPEKIVKSVMTPIDKIFMLSDQSVIDKTLLKAIAAKGRTRIPIYSGNDRNTIMAILNMKDLLPFCKTSFLKVGTVVQLWKRSNQFRFIIDSMPVLQLLIEMRTGIHIAMVVTYDEQKRDYIVQGLVTLEDLVEEVVGEIFDEQDVRIRRAGQMGRNWRRTHTYT</sequence>
<evidence type="ECO:0000313" key="11">
    <source>
        <dbReference type="WBParaSite" id="EEL_0000066601-mRNA-1"/>
    </source>
</evidence>
<comment type="subcellular location">
    <subcellularLocation>
        <location evidence="1">Membrane</location>
        <topology evidence="1">Multi-pass membrane protein</topology>
    </subcellularLocation>
</comment>
<dbReference type="Proteomes" id="UP000050640">
    <property type="component" value="Unplaced"/>
</dbReference>
<protein>
    <submittedName>
        <fullName evidence="11">CNNM transmembrane domain-containing protein</fullName>
    </submittedName>
</protein>
<keyword evidence="5" id="KW-0813">Transport</keyword>
<dbReference type="PANTHER" id="PTHR12064:SF4">
    <property type="entry name" value="METAL TRANSPORTER CNNM-4"/>
    <property type="match status" value="1"/>
</dbReference>
<name>A0A0R3RGW9_9BILA</name>
<accession>A0A0R3RGW9</accession>
<dbReference type="WBParaSite" id="EEL_0000066601-mRNA-1">
    <property type="protein sequence ID" value="EEL_0000066601-mRNA-1"/>
    <property type="gene ID" value="EEL_0000066601"/>
</dbReference>
<dbReference type="AlphaFoldDB" id="A0A0R3RGW9"/>
<evidence type="ECO:0000256" key="7">
    <source>
        <dbReference type="PROSITE-ProRule" id="PRU01193"/>
    </source>
</evidence>
<feature type="transmembrane region" description="Helical" evidence="8">
    <location>
        <begin position="155"/>
        <end position="178"/>
    </location>
</feature>
<evidence type="ECO:0000256" key="2">
    <source>
        <dbReference type="ARBA" id="ARBA00010484"/>
    </source>
</evidence>
<feature type="domain" description="CNNM transmembrane" evidence="9">
    <location>
        <begin position="147"/>
        <end position="337"/>
    </location>
</feature>
<keyword evidence="5" id="KW-0406">Ion transport</keyword>
<evidence type="ECO:0000256" key="8">
    <source>
        <dbReference type="SAM" id="Phobius"/>
    </source>
</evidence>
<comment type="similarity">
    <text evidence="2">Belongs to the ACDP family.</text>
</comment>
<dbReference type="GO" id="GO:0008340">
    <property type="term" value="P:determination of adult lifespan"/>
    <property type="evidence" value="ECO:0007669"/>
    <property type="project" value="UniProtKB-ARBA"/>
</dbReference>
<dbReference type="InterPro" id="IPR002550">
    <property type="entry name" value="CNNM"/>
</dbReference>
<dbReference type="GO" id="GO:0006811">
    <property type="term" value="P:monoatomic ion transport"/>
    <property type="evidence" value="ECO:0007669"/>
    <property type="project" value="UniProtKB-KW"/>
</dbReference>
<dbReference type="PANTHER" id="PTHR12064">
    <property type="entry name" value="METAL TRANSPORTER CNNM"/>
    <property type="match status" value="1"/>
</dbReference>
<dbReference type="InterPro" id="IPR046342">
    <property type="entry name" value="CBS_dom_sf"/>
</dbReference>
<evidence type="ECO:0000256" key="4">
    <source>
        <dbReference type="ARBA" id="ARBA00022989"/>
    </source>
</evidence>
<dbReference type="GO" id="GO:0022857">
    <property type="term" value="F:transmembrane transporter activity"/>
    <property type="evidence" value="ECO:0007669"/>
    <property type="project" value="TreeGrafter"/>
</dbReference>